<reference evidence="1" key="1">
    <citation type="submission" date="2020-04" db="EMBL/GenBank/DDBJ databases">
        <authorList>
            <person name="Alioto T."/>
            <person name="Alioto T."/>
            <person name="Gomez Garrido J."/>
        </authorList>
    </citation>
    <scope>NUCLEOTIDE SEQUENCE</scope>
    <source>
        <strain evidence="1">A484AB</strain>
    </source>
</reference>
<dbReference type="PANTHER" id="PTHR47510">
    <property type="entry name" value="REVERSE TRANSCRIPTASE DOMAIN-CONTAINING PROTEIN"/>
    <property type="match status" value="1"/>
</dbReference>
<organism evidence="1 2">
    <name type="scientific">Paramuricea clavata</name>
    <name type="common">Red gorgonian</name>
    <name type="synonym">Violescent sea-whip</name>
    <dbReference type="NCBI Taxonomy" id="317549"/>
    <lineage>
        <taxon>Eukaryota</taxon>
        <taxon>Metazoa</taxon>
        <taxon>Cnidaria</taxon>
        <taxon>Anthozoa</taxon>
        <taxon>Octocorallia</taxon>
        <taxon>Malacalcyonacea</taxon>
        <taxon>Plexauridae</taxon>
        <taxon>Paramuricea</taxon>
    </lineage>
</organism>
<accession>A0A6S7G4B2</accession>
<sequence>MGNILRLCPSNDNALYAWSTKTDTVFLTESSPTIYPIKVVSGRIREQITGAKLRNDFDVVVQRNGIDFEGITETWLNTSIPDSCINIHDFNLVRKDRSGQRGGGVCAFVKSNIPFVPLPDLCCPDHESLWLKLRPYRLPREYSCIVVALVYHPPQADNNELYDHLITSLDKILASYPTSGVIVMDDFNQFDSNTSLKQIVKKPTRGNATLDLIFTNMKRCYNDPEILPAIGQSDHMSVLLHPVSNNHRPNTITKVWVRKRKQSNMQAFGRFLLDLNWSVLSQLPDCQKMCDLFYDIILMGLDTIFPKKSVKLHCRDKAWITPEIKLLISQRQKAFALGNTIEYNKLRNKVIHVVKQAKSKYFESQVNHLKNSKPRKWWSAIKNLAGFSLKPAFHSAEVNGTILQGRDLALAVNNGFLAATKSLLPLSITDKLSVEEPPFFTLSPLLMSNRVQKQLNRIKLLVQTLYQIGFSLTFQWRFQNL</sequence>
<dbReference type="SUPFAM" id="SSF56219">
    <property type="entry name" value="DNase I-like"/>
    <property type="match status" value="1"/>
</dbReference>
<dbReference type="AlphaFoldDB" id="A0A6S7G4B2"/>
<dbReference type="Gene3D" id="3.60.10.10">
    <property type="entry name" value="Endonuclease/exonuclease/phosphatase"/>
    <property type="match status" value="1"/>
</dbReference>
<comment type="caution">
    <text evidence="1">The sequence shown here is derived from an EMBL/GenBank/DDBJ whole genome shotgun (WGS) entry which is preliminary data.</text>
</comment>
<keyword evidence="2" id="KW-1185">Reference proteome</keyword>
<evidence type="ECO:0000313" key="2">
    <source>
        <dbReference type="Proteomes" id="UP001152795"/>
    </source>
</evidence>
<dbReference type="Proteomes" id="UP001152795">
    <property type="component" value="Unassembled WGS sequence"/>
</dbReference>
<proteinExistence type="predicted"/>
<dbReference type="PANTHER" id="PTHR47510:SF3">
    <property type="entry name" value="ENDO_EXONUCLEASE_PHOSPHATASE DOMAIN-CONTAINING PROTEIN"/>
    <property type="match status" value="1"/>
</dbReference>
<dbReference type="OrthoDB" id="10037236at2759"/>
<name>A0A6S7G4B2_PARCT</name>
<dbReference type="EMBL" id="CACRXK020000851">
    <property type="protein sequence ID" value="CAB3985283.1"/>
    <property type="molecule type" value="Genomic_DNA"/>
</dbReference>
<evidence type="ECO:0000313" key="1">
    <source>
        <dbReference type="EMBL" id="CAB3985283.1"/>
    </source>
</evidence>
<protein>
    <submittedName>
        <fullName evidence="1">Uncharacterized protein</fullName>
    </submittedName>
</protein>
<dbReference type="InterPro" id="IPR036691">
    <property type="entry name" value="Endo/exonu/phosph_ase_sf"/>
</dbReference>
<gene>
    <name evidence="1" type="ORF">PACLA_8A075420</name>
</gene>